<protein>
    <submittedName>
        <fullName evidence="1">Uncharacterized protein</fullName>
    </submittedName>
</protein>
<name>A0A1R2BPR9_9CILI</name>
<dbReference type="AlphaFoldDB" id="A0A1R2BPR9"/>
<sequence length="614" mass="71876">MSNSQPPNTSYAELIESLHDYTRTVNIFKSKQSLKNYHSKFRQQLQQKLSKCQEKLCTKICNHIPSSLFAVRNFQIFPLLLSYHKLASDLKIPTTLYITEDKVNLFSFENKLTIYSGPEAIVRFLNTIQFYSDYPICCYKPVNGKISFIMTLEKLRSMLLTNNREKGYYQQFVRPCGGKASIMVAHSRKNFYSKYYVLHKAEFNMKNDMSSSDLGSTKISKGSIETKIPLYLKEHIELAKNTNFSMLNRKHTIEHRGSEYLQSKTNKLNSTKSCTNLIQRLKPKLIKTIKSPEELYIINPQNTKCLTPYTVKVSIPEVEAMIRKIFQILSNKFAKNCGKSIDELQLIFIKDPEKGWFFLKVEAIKLDQPFDYQEDNELTNICESSFKTEMDESKFLFNTSVIADVESPKQVEVPEKQIRIRRFSSIRAKNFKENDMGESLDAIDFARKRDEKRKKSRIDEGKSFTVIQNRKYELLINEAVLNYDIYTKAQKLCQKDICKFAQKYGAKEVWTEAAVKIHKSLLKSPLGKFFSNFNREKFISYSKSIEKILCCKIDSKYKKEMHLFHKGFAISNQDYDSYRVLFLKNIKKIVQDPKDLEIIMMNFDMLRKYIVEIE</sequence>
<dbReference type="EMBL" id="MPUH01000507">
    <property type="protein sequence ID" value="OMJ78727.1"/>
    <property type="molecule type" value="Genomic_DNA"/>
</dbReference>
<keyword evidence="2" id="KW-1185">Reference proteome</keyword>
<gene>
    <name evidence="1" type="ORF">SteCoe_21405</name>
</gene>
<evidence type="ECO:0000313" key="2">
    <source>
        <dbReference type="Proteomes" id="UP000187209"/>
    </source>
</evidence>
<organism evidence="1 2">
    <name type="scientific">Stentor coeruleus</name>
    <dbReference type="NCBI Taxonomy" id="5963"/>
    <lineage>
        <taxon>Eukaryota</taxon>
        <taxon>Sar</taxon>
        <taxon>Alveolata</taxon>
        <taxon>Ciliophora</taxon>
        <taxon>Postciliodesmatophora</taxon>
        <taxon>Heterotrichea</taxon>
        <taxon>Heterotrichida</taxon>
        <taxon>Stentoridae</taxon>
        <taxon>Stentor</taxon>
    </lineage>
</organism>
<evidence type="ECO:0000313" key="1">
    <source>
        <dbReference type="EMBL" id="OMJ78727.1"/>
    </source>
</evidence>
<comment type="caution">
    <text evidence="1">The sequence shown here is derived from an EMBL/GenBank/DDBJ whole genome shotgun (WGS) entry which is preliminary data.</text>
</comment>
<reference evidence="1 2" key="1">
    <citation type="submission" date="2016-11" db="EMBL/GenBank/DDBJ databases">
        <title>The macronuclear genome of Stentor coeruleus: a giant cell with tiny introns.</title>
        <authorList>
            <person name="Slabodnick M."/>
            <person name="Ruby J.G."/>
            <person name="Reiff S.B."/>
            <person name="Swart E.C."/>
            <person name="Gosai S."/>
            <person name="Prabakaran S."/>
            <person name="Witkowska E."/>
            <person name="Larue G.E."/>
            <person name="Fisher S."/>
            <person name="Freeman R.M."/>
            <person name="Gunawardena J."/>
            <person name="Chu W."/>
            <person name="Stover N.A."/>
            <person name="Gregory B.D."/>
            <person name="Nowacki M."/>
            <person name="Derisi J."/>
            <person name="Roy S.W."/>
            <person name="Marshall W.F."/>
            <person name="Sood P."/>
        </authorList>
    </citation>
    <scope>NUCLEOTIDE SEQUENCE [LARGE SCALE GENOMIC DNA]</scope>
    <source>
        <strain evidence="1">WM001</strain>
    </source>
</reference>
<proteinExistence type="predicted"/>
<dbReference type="Proteomes" id="UP000187209">
    <property type="component" value="Unassembled WGS sequence"/>
</dbReference>
<accession>A0A1R2BPR9</accession>